<dbReference type="PANTHER" id="PTHR13353">
    <property type="entry name" value="TRANSMEMBRANE PROTEIN 19"/>
    <property type="match status" value="1"/>
</dbReference>
<dbReference type="OMA" id="AYGKRTF"/>
<evidence type="ECO:0000313" key="7">
    <source>
        <dbReference type="EMBL" id="RAP02597.1"/>
    </source>
</evidence>
<dbReference type="RefSeq" id="WP_011406874.1">
    <property type="nucleotide sequence ID" value="NZ_CATZNA010000057.1"/>
</dbReference>
<dbReference type="NCBIfam" id="TIGR00297">
    <property type="entry name" value="TIGR00297 family protein"/>
    <property type="match status" value="1"/>
</dbReference>
<dbReference type="InterPro" id="IPR002794">
    <property type="entry name" value="DUF92_TMEM19"/>
</dbReference>
<feature type="transmembrane region" description="Helical" evidence="6">
    <location>
        <begin position="83"/>
        <end position="106"/>
    </location>
</feature>
<reference evidence="7 8" key="1">
    <citation type="submission" date="2017-05" db="EMBL/GenBank/DDBJ databases">
        <title>Host range expansion of the Methanosphaera genus to humans and monogastric animals involves recent and extensive reduction in genome content.</title>
        <authorList>
            <person name="Hoedt E.C."/>
            <person name="Volmer J.G."/>
            <person name="Parks D.H."/>
            <person name="Rosewarne C.P."/>
            <person name="Denman S.E."/>
            <person name="Mcsweeney C.S."/>
            <person name="O Cuiv P."/>
            <person name="Hugenholtz P."/>
            <person name="Tyson G.W."/>
            <person name="Morrison M."/>
        </authorList>
    </citation>
    <scope>NUCLEOTIDE SEQUENCE [LARGE SCALE GENOMIC DNA]</scope>
    <source>
        <strain evidence="7 8">PA5</strain>
    </source>
</reference>
<dbReference type="Pfam" id="PF01940">
    <property type="entry name" value="DUF92"/>
    <property type="match status" value="1"/>
</dbReference>
<dbReference type="EMBL" id="NGJK01000081">
    <property type="protein sequence ID" value="RAP02597.1"/>
    <property type="molecule type" value="Genomic_DNA"/>
</dbReference>
<keyword evidence="5 6" id="KW-0472">Membrane</keyword>
<evidence type="ECO:0000256" key="6">
    <source>
        <dbReference type="SAM" id="Phobius"/>
    </source>
</evidence>
<dbReference type="PANTHER" id="PTHR13353:SF5">
    <property type="entry name" value="TRANSMEMBRANE PROTEIN 19"/>
    <property type="match status" value="1"/>
</dbReference>
<evidence type="ECO:0000256" key="4">
    <source>
        <dbReference type="ARBA" id="ARBA00022989"/>
    </source>
</evidence>
<name>A0A328Q2T2_9EURY</name>
<sequence length="225" mass="23536">MIQLIFLIICVILGIIVYLSGALDFLGSFFVTIIGIFIVISRGFNWLAILLLFLLLGSAFTKFKKNYKISIGIIHEKRTVKNVVSNGIISVIMAIFGNYAGFIGAISTATADTLASEIGVLSKPILITSKERVKPGTDGGISVLGTVAGLIGALIIGVSAFIVNVSPDITHSICIAIVAGMVGCFADSLLGATLERNGLFNNEHVNLTATIIGALVGIIIITIGA</sequence>
<evidence type="ECO:0000256" key="3">
    <source>
        <dbReference type="ARBA" id="ARBA00022692"/>
    </source>
</evidence>
<feature type="transmembrane region" description="Helical" evidence="6">
    <location>
        <begin position="141"/>
        <end position="165"/>
    </location>
</feature>
<feature type="transmembrane region" description="Helical" evidence="6">
    <location>
        <begin position="46"/>
        <end position="63"/>
    </location>
</feature>
<protein>
    <submittedName>
        <fullName evidence="7">TIGR00297 family protein</fullName>
    </submittedName>
</protein>
<accession>A0A328Q2T2</accession>
<dbReference type="AlphaFoldDB" id="A0A328Q2T2"/>
<dbReference type="Proteomes" id="UP000248557">
    <property type="component" value="Unassembled WGS sequence"/>
</dbReference>
<evidence type="ECO:0000256" key="1">
    <source>
        <dbReference type="ARBA" id="ARBA00004141"/>
    </source>
</evidence>
<evidence type="ECO:0000256" key="5">
    <source>
        <dbReference type="ARBA" id="ARBA00023136"/>
    </source>
</evidence>
<comment type="caution">
    <text evidence="7">The sequence shown here is derived from an EMBL/GenBank/DDBJ whole genome shotgun (WGS) entry which is preliminary data.</text>
</comment>
<keyword evidence="4 6" id="KW-1133">Transmembrane helix</keyword>
<feature type="transmembrane region" description="Helical" evidence="6">
    <location>
        <begin position="172"/>
        <end position="192"/>
    </location>
</feature>
<keyword evidence="3 6" id="KW-0812">Transmembrane</keyword>
<comment type="subcellular location">
    <subcellularLocation>
        <location evidence="1">Membrane</location>
        <topology evidence="1">Multi-pass membrane protein</topology>
    </subcellularLocation>
</comment>
<feature type="transmembrane region" description="Helical" evidence="6">
    <location>
        <begin position="204"/>
        <end position="224"/>
    </location>
</feature>
<comment type="similarity">
    <text evidence="2">Belongs to the TMEM19 family.</text>
</comment>
<evidence type="ECO:0000313" key="8">
    <source>
        <dbReference type="Proteomes" id="UP000248557"/>
    </source>
</evidence>
<organism evidence="7 8">
    <name type="scientific">Methanosphaera stadtmanae</name>
    <dbReference type="NCBI Taxonomy" id="2317"/>
    <lineage>
        <taxon>Archaea</taxon>
        <taxon>Methanobacteriati</taxon>
        <taxon>Methanobacteriota</taxon>
        <taxon>Methanomada group</taxon>
        <taxon>Methanobacteria</taxon>
        <taxon>Methanobacteriales</taxon>
        <taxon>Methanobacteriaceae</taxon>
        <taxon>Methanosphaera</taxon>
    </lineage>
</organism>
<feature type="transmembrane region" description="Helical" evidence="6">
    <location>
        <begin position="7"/>
        <end position="40"/>
    </location>
</feature>
<gene>
    <name evidence="7" type="ORF">CA615_06460</name>
</gene>
<evidence type="ECO:0000256" key="2">
    <source>
        <dbReference type="ARBA" id="ARBA00009012"/>
    </source>
</evidence>
<proteinExistence type="inferred from homology"/>
<dbReference type="GeneID" id="3856131"/>
<dbReference type="GO" id="GO:0016020">
    <property type="term" value="C:membrane"/>
    <property type="evidence" value="ECO:0007669"/>
    <property type="project" value="UniProtKB-SubCell"/>
</dbReference>